<comment type="subcellular location">
    <subcellularLocation>
        <location evidence="1">Cell outer membrane</location>
    </subcellularLocation>
</comment>
<evidence type="ECO:0000259" key="6">
    <source>
        <dbReference type="Pfam" id="PF14905"/>
    </source>
</evidence>
<dbReference type="SUPFAM" id="SSF56935">
    <property type="entry name" value="Porins"/>
    <property type="match status" value="1"/>
</dbReference>
<dbReference type="RefSeq" id="WP_377101251.1">
    <property type="nucleotide sequence ID" value="NZ_JBHTHU010000019.1"/>
</dbReference>
<organism evidence="7 8">
    <name type="scientific">Mucilaginibacter calamicampi</name>
    <dbReference type="NCBI Taxonomy" id="1302352"/>
    <lineage>
        <taxon>Bacteria</taxon>
        <taxon>Pseudomonadati</taxon>
        <taxon>Bacteroidota</taxon>
        <taxon>Sphingobacteriia</taxon>
        <taxon>Sphingobacteriales</taxon>
        <taxon>Sphingobacteriaceae</taxon>
        <taxon>Mucilaginibacter</taxon>
    </lineage>
</organism>
<dbReference type="PANTHER" id="PTHR40980:SF4">
    <property type="entry name" value="TONB-DEPENDENT RECEPTOR-LIKE BETA-BARREL DOMAIN-CONTAINING PROTEIN"/>
    <property type="match status" value="1"/>
</dbReference>
<dbReference type="InterPro" id="IPR037066">
    <property type="entry name" value="Plug_dom_sf"/>
</dbReference>
<dbReference type="PANTHER" id="PTHR40980">
    <property type="entry name" value="PLUG DOMAIN-CONTAINING PROTEIN"/>
    <property type="match status" value="1"/>
</dbReference>
<protein>
    <submittedName>
        <fullName evidence="7">Outer membrane beta-barrel protein</fullName>
    </submittedName>
</protein>
<gene>
    <name evidence="7" type="ORF">ACFQZS_13985</name>
</gene>
<feature type="signal peptide" evidence="5">
    <location>
        <begin position="1"/>
        <end position="24"/>
    </location>
</feature>
<dbReference type="Gene3D" id="2.60.40.1120">
    <property type="entry name" value="Carboxypeptidase-like, regulatory domain"/>
    <property type="match status" value="1"/>
</dbReference>
<feature type="chain" id="PRO_5047422556" evidence="5">
    <location>
        <begin position="25"/>
        <end position="818"/>
    </location>
</feature>
<evidence type="ECO:0000256" key="2">
    <source>
        <dbReference type="ARBA" id="ARBA00023136"/>
    </source>
</evidence>
<keyword evidence="8" id="KW-1185">Reference proteome</keyword>
<evidence type="ECO:0000256" key="3">
    <source>
        <dbReference type="ARBA" id="ARBA00023237"/>
    </source>
</evidence>
<dbReference type="InterPro" id="IPR041700">
    <property type="entry name" value="OMP_b-brl_3"/>
</dbReference>
<evidence type="ECO:0000313" key="8">
    <source>
        <dbReference type="Proteomes" id="UP001596958"/>
    </source>
</evidence>
<evidence type="ECO:0000256" key="4">
    <source>
        <dbReference type="SAM" id="MobiDB-lite"/>
    </source>
</evidence>
<dbReference type="Gene3D" id="2.170.130.10">
    <property type="entry name" value="TonB-dependent receptor, plug domain"/>
    <property type="match status" value="1"/>
</dbReference>
<dbReference type="InterPro" id="IPR013784">
    <property type="entry name" value="Carb-bd-like_fold"/>
</dbReference>
<dbReference type="Pfam" id="PF13620">
    <property type="entry name" value="CarboxypepD_reg"/>
    <property type="match status" value="1"/>
</dbReference>
<evidence type="ECO:0000256" key="5">
    <source>
        <dbReference type="SAM" id="SignalP"/>
    </source>
</evidence>
<dbReference type="Proteomes" id="UP001596958">
    <property type="component" value="Unassembled WGS sequence"/>
</dbReference>
<keyword evidence="5" id="KW-0732">Signal</keyword>
<comment type="caution">
    <text evidence="7">The sequence shown here is derived from an EMBL/GenBank/DDBJ whole genome shotgun (WGS) entry which is preliminary data.</text>
</comment>
<sequence>MKTKIFAFLSAWLSFALTIAQAQAPVGKITGLVREVGGEPAIAATVRLRQLPDTSKITTTQTDITGRFTFNDLKPGDFNVEVSAVGFKGHRSGPIRVSNGPAAADLPVIILQKDALSLNQVEIAAQRDVIEQKVDRTVVNLGASISSTGASALEVLERMPGVLIDQSGNITFKGRTGVMIMIDDKPTYLSGDNLANYLKSLPASQLEQIELMTNPPARYDAAGNAGVINIKTKRIKAAGFNGTINSSVGKAAYPFTNHSLALNYRQGKFNFFTNVAYDVRNFYRRLDLVRRYYDNNGIQTGSYTEEAYFHPLNYNPSLKLGVDYDLSRKTTIGMVLTGGINTGTNPNPLTSTMRNAAGTIDSTIVANNTNNSKFKNGGINLNMLHRFDSLGRSLSFDLNYLGYDNMRTQGFQNTAFNKFGVPAVSQHIIDTLPTHINIYTAKADYSHPLRGKATLSAGVKTSYVNTDNAAYYYNINNGITTVDDGRTNRFLYKENIQAAYLNFNKEWKRLSFQSGLRMEYTNARGHQLGNLKGADSSFVNRYGSIFPTAYLLYKLDTAGNHSLKASFGRRIDRPYYQDLNPFVLILDKYSAFVGNPFLRPQYSNNYELTYSFKKLISVSMVYSLLTDYQVEHDYQQGNIFFASSINLGKTISKGVNANLTFPPAKWWNFSLYTQLYQNSYEGQLKNSYLTSARTFFYATTTSQLAFGKGWTGEITAFYQSKNVWGQFASQARKQVNIGLQKKVLNNKGAIKLSARDIFRSNFSAGDITNLGNVKATYRNDNANRNVILGFSYNFGSSAKNQRKHDSTGAEAEAGRAGN</sequence>
<feature type="region of interest" description="Disordered" evidence="4">
    <location>
        <begin position="798"/>
        <end position="818"/>
    </location>
</feature>
<evidence type="ECO:0000313" key="7">
    <source>
        <dbReference type="EMBL" id="MFD0751257.1"/>
    </source>
</evidence>
<evidence type="ECO:0000256" key="1">
    <source>
        <dbReference type="ARBA" id="ARBA00004442"/>
    </source>
</evidence>
<dbReference type="EMBL" id="JBHTHU010000019">
    <property type="protein sequence ID" value="MFD0751257.1"/>
    <property type="molecule type" value="Genomic_DNA"/>
</dbReference>
<dbReference type="Pfam" id="PF14905">
    <property type="entry name" value="OMP_b-brl_3"/>
    <property type="match status" value="1"/>
</dbReference>
<feature type="domain" description="Outer membrane protein beta-barrel" evidence="6">
    <location>
        <begin position="385"/>
        <end position="792"/>
    </location>
</feature>
<keyword evidence="3" id="KW-0998">Cell outer membrane</keyword>
<accession>A0ABW2Z0M2</accession>
<dbReference type="InterPro" id="IPR036942">
    <property type="entry name" value="Beta-barrel_TonB_sf"/>
</dbReference>
<name>A0ABW2Z0M2_9SPHI</name>
<keyword evidence="2" id="KW-0472">Membrane</keyword>
<dbReference type="Gene3D" id="2.40.170.20">
    <property type="entry name" value="TonB-dependent receptor, beta-barrel domain"/>
    <property type="match status" value="1"/>
</dbReference>
<proteinExistence type="predicted"/>
<dbReference type="SUPFAM" id="SSF49452">
    <property type="entry name" value="Starch-binding domain-like"/>
    <property type="match status" value="1"/>
</dbReference>
<reference evidence="8" key="1">
    <citation type="journal article" date="2019" name="Int. J. Syst. Evol. Microbiol.">
        <title>The Global Catalogue of Microorganisms (GCM) 10K type strain sequencing project: providing services to taxonomists for standard genome sequencing and annotation.</title>
        <authorList>
            <consortium name="The Broad Institute Genomics Platform"/>
            <consortium name="The Broad Institute Genome Sequencing Center for Infectious Disease"/>
            <person name="Wu L."/>
            <person name="Ma J."/>
        </authorList>
    </citation>
    <scope>NUCLEOTIDE SEQUENCE [LARGE SCALE GENOMIC DNA]</scope>
    <source>
        <strain evidence="8">CCUG 63418</strain>
    </source>
</reference>